<reference evidence="2 3" key="1">
    <citation type="submission" date="2019-07" db="EMBL/GenBank/DDBJ databases">
        <title>New Mycobacterium species.</title>
        <authorList>
            <person name="Tortoli E."/>
            <person name="Ghielmetti G."/>
            <person name="Friedel U."/>
            <person name="Trovato A."/>
        </authorList>
    </citation>
    <scope>NUCLEOTIDE SEQUENCE [LARGE SCALE GENOMIC DNA]</scope>
    <source>
        <strain evidence="2 3">16-83</strain>
    </source>
</reference>
<dbReference type="Proteomes" id="UP000320513">
    <property type="component" value="Unassembled WGS sequence"/>
</dbReference>
<protein>
    <submittedName>
        <fullName evidence="2">Uncharacterized protein</fullName>
    </submittedName>
</protein>
<keyword evidence="3" id="KW-1185">Reference proteome</keyword>
<feature type="region of interest" description="Disordered" evidence="1">
    <location>
        <begin position="1"/>
        <end position="22"/>
    </location>
</feature>
<dbReference type="EMBL" id="VMQU01000082">
    <property type="protein sequence ID" value="TVS86410.1"/>
    <property type="molecule type" value="Genomic_DNA"/>
</dbReference>
<dbReference type="AlphaFoldDB" id="A0A557XKU4"/>
<organism evidence="2 3">
    <name type="scientific">Mycobacterium helveticum</name>
    <dbReference type="NCBI Taxonomy" id="2592811"/>
    <lineage>
        <taxon>Bacteria</taxon>
        <taxon>Bacillati</taxon>
        <taxon>Actinomycetota</taxon>
        <taxon>Actinomycetes</taxon>
        <taxon>Mycobacteriales</taxon>
        <taxon>Mycobacteriaceae</taxon>
        <taxon>Mycobacterium</taxon>
    </lineage>
</organism>
<evidence type="ECO:0000313" key="3">
    <source>
        <dbReference type="Proteomes" id="UP000320513"/>
    </source>
</evidence>
<proteinExistence type="predicted"/>
<name>A0A557XKU4_9MYCO</name>
<feature type="region of interest" description="Disordered" evidence="1">
    <location>
        <begin position="73"/>
        <end position="99"/>
    </location>
</feature>
<accession>A0A557XKU4</accession>
<evidence type="ECO:0000313" key="2">
    <source>
        <dbReference type="EMBL" id="TVS86410.1"/>
    </source>
</evidence>
<dbReference type="OrthoDB" id="9798604at2"/>
<evidence type="ECO:0000256" key="1">
    <source>
        <dbReference type="SAM" id="MobiDB-lite"/>
    </source>
</evidence>
<comment type="caution">
    <text evidence="2">The sequence shown here is derived from an EMBL/GenBank/DDBJ whole genome shotgun (WGS) entry which is preliminary data.</text>
</comment>
<gene>
    <name evidence="2" type="ORF">FPZ47_18110</name>
</gene>
<sequence>MADTASGPQPAPRRLGVPTRGSANPALTIMALASRLAERVVRGDITAQTARLGARSGRRCRLRNIKNRNRLTRVDQQFRSPDACQPPAGQLRRVPQPAL</sequence>